<accession>A0ABW2F4G4</accession>
<protein>
    <submittedName>
        <fullName evidence="2">Iron chaperone</fullName>
    </submittedName>
</protein>
<evidence type="ECO:0000259" key="1">
    <source>
        <dbReference type="Pfam" id="PF08818"/>
    </source>
</evidence>
<name>A0ABW2F4G4_9BACL</name>
<dbReference type="SUPFAM" id="SSF159888">
    <property type="entry name" value="YdhG-like"/>
    <property type="match status" value="1"/>
</dbReference>
<reference evidence="3" key="1">
    <citation type="journal article" date="2019" name="Int. J. Syst. Evol. Microbiol.">
        <title>The Global Catalogue of Microorganisms (GCM) 10K type strain sequencing project: providing services to taxonomists for standard genome sequencing and annotation.</title>
        <authorList>
            <consortium name="The Broad Institute Genomics Platform"/>
            <consortium name="The Broad Institute Genome Sequencing Center for Infectious Disease"/>
            <person name="Wu L."/>
            <person name="Ma J."/>
        </authorList>
    </citation>
    <scope>NUCLEOTIDE SEQUENCE [LARGE SCALE GENOMIC DNA]</scope>
    <source>
        <strain evidence="3">KCTC 12907</strain>
    </source>
</reference>
<dbReference type="InterPro" id="IPR014922">
    <property type="entry name" value="YdhG-like"/>
</dbReference>
<dbReference type="Pfam" id="PF08818">
    <property type="entry name" value="DUF1801"/>
    <property type="match status" value="1"/>
</dbReference>
<dbReference type="RefSeq" id="WP_378047458.1">
    <property type="nucleotide sequence ID" value="NZ_JBHMDN010000013.1"/>
</dbReference>
<organism evidence="2 3">
    <name type="scientific">Cohnella cellulosilytica</name>
    <dbReference type="NCBI Taxonomy" id="986710"/>
    <lineage>
        <taxon>Bacteria</taxon>
        <taxon>Bacillati</taxon>
        <taxon>Bacillota</taxon>
        <taxon>Bacilli</taxon>
        <taxon>Bacillales</taxon>
        <taxon>Paenibacillaceae</taxon>
        <taxon>Cohnella</taxon>
    </lineage>
</organism>
<proteinExistence type="predicted"/>
<evidence type="ECO:0000313" key="2">
    <source>
        <dbReference type="EMBL" id="MFC7148101.1"/>
    </source>
</evidence>
<gene>
    <name evidence="2" type="ORF">ACFQMJ_06080</name>
</gene>
<evidence type="ECO:0000313" key="3">
    <source>
        <dbReference type="Proteomes" id="UP001596378"/>
    </source>
</evidence>
<feature type="domain" description="YdhG-like" evidence="1">
    <location>
        <begin position="23"/>
        <end position="113"/>
    </location>
</feature>
<dbReference type="EMBL" id="JBHTAI010000003">
    <property type="protein sequence ID" value="MFC7148101.1"/>
    <property type="molecule type" value="Genomic_DNA"/>
</dbReference>
<sequence>MDGSKAGFASIDEYIADFPPEIRDKLSQIREVIREAAPEATEKISYQMPTFDLHGNLVHFAAFKNHIGFYPAPRGIEAFKEELAAYKGAKGSVQFPLDRPLPLDLIGRIARFRAEENKERAAANSKKKS</sequence>
<keyword evidence="3" id="KW-1185">Reference proteome</keyword>
<dbReference type="Proteomes" id="UP001596378">
    <property type="component" value="Unassembled WGS sequence"/>
</dbReference>
<comment type="caution">
    <text evidence="2">The sequence shown here is derived from an EMBL/GenBank/DDBJ whole genome shotgun (WGS) entry which is preliminary data.</text>
</comment>
<dbReference type="Gene3D" id="3.90.1150.200">
    <property type="match status" value="1"/>
</dbReference>